<dbReference type="Pfam" id="PF00249">
    <property type="entry name" value="Myb_DNA-binding"/>
    <property type="match status" value="1"/>
</dbReference>
<evidence type="ECO:0000313" key="8">
    <source>
        <dbReference type="Proteomes" id="UP000655225"/>
    </source>
</evidence>
<dbReference type="AlphaFoldDB" id="A0A835D019"/>
<protein>
    <submittedName>
        <fullName evidence="7">Uncharacterized protein</fullName>
    </submittedName>
</protein>
<accession>A0A835D019</accession>
<dbReference type="Proteomes" id="UP000655225">
    <property type="component" value="Unassembled WGS sequence"/>
</dbReference>
<dbReference type="GO" id="GO:0009733">
    <property type="term" value="P:response to auxin"/>
    <property type="evidence" value="ECO:0007669"/>
    <property type="project" value="TreeGrafter"/>
</dbReference>
<evidence type="ECO:0000256" key="4">
    <source>
        <dbReference type="SAM" id="MobiDB-lite"/>
    </source>
</evidence>
<dbReference type="InterPro" id="IPR015495">
    <property type="entry name" value="Myb_TF_plants"/>
</dbReference>
<dbReference type="PANTHER" id="PTHR10641:SF1290">
    <property type="entry name" value="MYB-RELATED PROTEIN 306-LIKE"/>
    <property type="match status" value="1"/>
</dbReference>
<keyword evidence="3" id="KW-0539">Nucleus</keyword>
<dbReference type="SUPFAM" id="SSF46689">
    <property type="entry name" value="Homeodomain-like"/>
    <property type="match status" value="1"/>
</dbReference>
<dbReference type="GO" id="GO:0005634">
    <property type="term" value="C:nucleus"/>
    <property type="evidence" value="ECO:0007669"/>
    <property type="project" value="UniProtKB-SubCell"/>
</dbReference>
<dbReference type="InterPro" id="IPR009057">
    <property type="entry name" value="Homeodomain-like_sf"/>
</dbReference>
<comment type="caution">
    <text evidence="7">The sequence shown here is derived from an EMBL/GenBank/DDBJ whole genome shotgun (WGS) entry which is preliminary data.</text>
</comment>
<dbReference type="EMBL" id="JABCRI010000023">
    <property type="protein sequence ID" value="KAF8378445.1"/>
    <property type="molecule type" value="Genomic_DNA"/>
</dbReference>
<dbReference type="PROSITE" id="PS50090">
    <property type="entry name" value="MYB_LIKE"/>
    <property type="match status" value="1"/>
</dbReference>
<reference evidence="7 8" key="1">
    <citation type="submission" date="2020-04" db="EMBL/GenBank/DDBJ databases">
        <title>Plant Genome Project.</title>
        <authorList>
            <person name="Zhang R.-G."/>
        </authorList>
    </citation>
    <scope>NUCLEOTIDE SEQUENCE [LARGE SCALE GENOMIC DNA]</scope>
    <source>
        <strain evidence="7">YNK0</strain>
        <tissue evidence="7">Leaf</tissue>
    </source>
</reference>
<dbReference type="Gene3D" id="1.10.10.60">
    <property type="entry name" value="Homeodomain-like"/>
    <property type="match status" value="1"/>
</dbReference>
<feature type="domain" description="Myb-like" evidence="5">
    <location>
        <begin position="9"/>
        <end position="70"/>
    </location>
</feature>
<evidence type="ECO:0000256" key="1">
    <source>
        <dbReference type="ARBA" id="ARBA00004123"/>
    </source>
</evidence>
<feature type="domain" description="HTH myb-type" evidence="6">
    <location>
        <begin position="9"/>
        <end position="52"/>
    </location>
</feature>
<comment type="subcellular location">
    <subcellularLocation>
        <location evidence="1">Nucleus</location>
    </subcellularLocation>
</comment>
<dbReference type="PROSITE" id="PS51294">
    <property type="entry name" value="HTH_MYB"/>
    <property type="match status" value="1"/>
</dbReference>
<dbReference type="PANTHER" id="PTHR10641">
    <property type="entry name" value="MYB FAMILY TRANSCRIPTION FACTOR"/>
    <property type="match status" value="1"/>
</dbReference>
<evidence type="ECO:0000259" key="6">
    <source>
        <dbReference type="PROSITE" id="PS51294"/>
    </source>
</evidence>
<name>A0A835D019_TETSI</name>
<dbReference type="CDD" id="cd00167">
    <property type="entry name" value="SANT"/>
    <property type="match status" value="1"/>
</dbReference>
<evidence type="ECO:0000313" key="7">
    <source>
        <dbReference type="EMBL" id="KAF8378445.1"/>
    </source>
</evidence>
<organism evidence="7 8">
    <name type="scientific">Tetracentron sinense</name>
    <name type="common">Spur-leaf</name>
    <dbReference type="NCBI Taxonomy" id="13715"/>
    <lineage>
        <taxon>Eukaryota</taxon>
        <taxon>Viridiplantae</taxon>
        <taxon>Streptophyta</taxon>
        <taxon>Embryophyta</taxon>
        <taxon>Tracheophyta</taxon>
        <taxon>Spermatophyta</taxon>
        <taxon>Magnoliopsida</taxon>
        <taxon>Trochodendrales</taxon>
        <taxon>Trochodendraceae</taxon>
        <taxon>Tetracentron</taxon>
    </lineage>
</organism>
<dbReference type="OMA" id="NTYAKPE"/>
<dbReference type="InterPro" id="IPR017930">
    <property type="entry name" value="Myb_dom"/>
</dbReference>
<proteinExistence type="predicted"/>
<evidence type="ECO:0000259" key="5">
    <source>
        <dbReference type="PROSITE" id="PS50090"/>
    </source>
</evidence>
<evidence type="ECO:0000256" key="3">
    <source>
        <dbReference type="ARBA" id="ARBA00023242"/>
    </source>
</evidence>
<dbReference type="InterPro" id="IPR001005">
    <property type="entry name" value="SANT/Myb"/>
</dbReference>
<evidence type="ECO:0000256" key="2">
    <source>
        <dbReference type="ARBA" id="ARBA00023125"/>
    </source>
</evidence>
<feature type="region of interest" description="Disordered" evidence="4">
    <location>
        <begin position="41"/>
        <end position="63"/>
    </location>
</feature>
<sequence length="250" mass="27530">MGRSPSCDKFGVKKGPWTPEEDIILVSYVQEHGPGNWRAVPTTTGLDGHNRDGFSSSSESISKGQWERRLQTDIHKAKQALIDALSLEKPNYSSDLKVSNGCNSYTRPNQASSTYASSTENIARLLAGWARNSPKPGPTVSEITQHSLNNTAGTDSPCSQGTPSQIVSSNSTFESLFGFESFISDVSESVSLDETLNFESQTSFCQEERKLYVETHVPLSLLEKWLFDEGAAQEQEDLIKMSFDDSAELF</sequence>
<gene>
    <name evidence="7" type="ORF">HHK36_029785</name>
</gene>
<keyword evidence="2" id="KW-0238">DNA-binding</keyword>
<dbReference type="OrthoDB" id="2143914at2759"/>
<keyword evidence="8" id="KW-1185">Reference proteome</keyword>
<dbReference type="GO" id="GO:0003677">
    <property type="term" value="F:DNA binding"/>
    <property type="evidence" value="ECO:0007669"/>
    <property type="project" value="UniProtKB-KW"/>
</dbReference>